<reference evidence="4" key="1">
    <citation type="journal article" date="2019" name="Int. J. Syst. Evol. Microbiol.">
        <title>The Global Catalogue of Microorganisms (GCM) 10K type strain sequencing project: providing services to taxonomists for standard genome sequencing and annotation.</title>
        <authorList>
            <consortium name="The Broad Institute Genomics Platform"/>
            <consortium name="The Broad Institute Genome Sequencing Center for Infectious Disease"/>
            <person name="Wu L."/>
            <person name="Ma J."/>
        </authorList>
    </citation>
    <scope>NUCLEOTIDE SEQUENCE [LARGE SCALE GENOMIC DNA]</scope>
    <source>
        <strain evidence="4">JCM 16924</strain>
    </source>
</reference>
<gene>
    <name evidence="3" type="ORF">GCM10022232_27530</name>
</gene>
<organism evidence="3 4">
    <name type="scientific">Streptomyces plumbiresistens</name>
    <dbReference type="NCBI Taxonomy" id="511811"/>
    <lineage>
        <taxon>Bacteria</taxon>
        <taxon>Bacillati</taxon>
        <taxon>Actinomycetota</taxon>
        <taxon>Actinomycetes</taxon>
        <taxon>Kitasatosporales</taxon>
        <taxon>Streptomycetaceae</taxon>
        <taxon>Streptomyces</taxon>
    </lineage>
</organism>
<evidence type="ECO:0000256" key="1">
    <source>
        <dbReference type="SAM" id="MobiDB-lite"/>
    </source>
</evidence>
<keyword evidence="2" id="KW-0472">Membrane</keyword>
<keyword evidence="2" id="KW-0812">Transmembrane</keyword>
<evidence type="ECO:0000313" key="4">
    <source>
        <dbReference type="Proteomes" id="UP001500456"/>
    </source>
</evidence>
<keyword evidence="2" id="KW-1133">Transmembrane helix</keyword>
<dbReference type="Proteomes" id="UP001500456">
    <property type="component" value="Unassembled WGS sequence"/>
</dbReference>
<evidence type="ECO:0000313" key="3">
    <source>
        <dbReference type="EMBL" id="GAA3991440.1"/>
    </source>
</evidence>
<dbReference type="EMBL" id="BAAAZX010000006">
    <property type="protein sequence ID" value="GAA3991440.1"/>
    <property type="molecule type" value="Genomic_DNA"/>
</dbReference>
<accession>A0ABP7R2Y4</accession>
<feature type="transmembrane region" description="Helical" evidence="2">
    <location>
        <begin position="25"/>
        <end position="45"/>
    </location>
</feature>
<protein>
    <submittedName>
        <fullName evidence="3">Uncharacterized protein</fullName>
    </submittedName>
</protein>
<comment type="caution">
    <text evidence="3">The sequence shown here is derived from an EMBL/GenBank/DDBJ whole genome shotgun (WGS) entry which is preliminary data.</text>
</comment>
<evidence type="ECO:0000256" key="2">
    <source>
        <dbReference type="SAM" id="Phobius"/>
    </source>
</evidence>
<keyword evidence="4" id="KW-1185">Reference proteome</keyword>
<sequence>MGFPDEETATNAAEPERGPRPYVRLMAAIGGVGAVALVVAAVMGATTEPAVPQTDMPPPASIVPTELLPSGVTEMPLPSGYPSDWLTGVPSEWPTSWPTGGPDYPTPTFSFPSLPELPTLTELPSDWPSLDLPQDGAAP</sequence>
<feature type="region of interest" description="Disordered" evidence="1">
    <location>
        <begin position="92"/>
        <end position="139"/>
    </location>
</feature>
<name>A0ABP7R2Y4_9ACTN</name>
<dbReference type="RefSeq" id="WP_329341179.1">
    <property type="nucleotide sequence ID" value="NZ_BAAAZX010000006.1"/>
</dbReference>
<feature type="compositionally biased region" description="Low complexity" evidence="1">
    <location>
        <begin position="112"/>
        <end position="125"/>
    </location>
</feature>
<feature type="region of interest" description="Disordered" evidence="1">
    <location>
        <begin position="1"/>
        <end position="20"/>
    </location>
</feature>
<proteinExistence type="predicted"/>